<proteinExistence type="predicted"/>
<evidence type="ECO:0000313" key="2">
    <source>
        <dbReference type="EMBL" id="KKU31194.1"/>
    </source>
</evidence>
<reference evidence="2 3" key="1">
    <citation type="journal article" date="2015" name="Nature">
        <title>rRNA introns, odd ribosomes, and small enigmatic genomes across a large radiation of phyla.</title>
        <authorList>
            <person name="Brown C.T."/>
            <person name="Hug L.A."/>
            <person name="Thomas B.C."/>
            <person name="Sharon I."/>
            <person name="Castelle C.J."/>
            <person name="Singh A."/>
            <person name="Wilkins M.J."/>
            <person name="Williams K.H."/>
            <person name="Banfield J.F."/>
        </authorList>
    </citation>
    <scope>NUCLEOTIDE SEQUENCE [LARGE SCALE GENOMIC DNA]</scope>
</reference>
<keyword evidence="1" id="KW-0472">Membrane</keyword>
<dbReference type="EMBL" id="LCMG01000029">
    <property type="protein sequence ID" value="KKU31194.1"/>
    <property type="molecule type" value="Genomic_DNA"/>
</dbReference>
<sequence>MGVAWILVEVFVNIFHGLSRFWYILWHYLVVGGAFFLVFLCYFSLFSFFSIFSTMAIAMVFLFLIEVVVFRYMYSGELWFLNYLDWIIPVFFAASGVYAAGWFVA</sequence>
<evidence type="ECO:0000313" key="3">
    <source>
        <dbReference type="Proteomes" id="UP000034705"/>
    </source>
</evidence>
<name>A0A0G1PEH4_9BACT</name>
<keyword evidence="1" id="KW-0812">Transmembrane</keyword>
<organism evidence="2 3">
    <name type="scientific">Candidatus Uhrbacteria bacterium GW2011_GWF2_46_218</name>
    <dbReference type="NCBI Taxonomy" id="1619001"/>
    <lineage>
        <taxon>Bacteria</taxon>
        <taxon>Candidatus Uhriibacteriota</taxon>
    </lineage>
</organism>
<feature type="transmembrane region" description="Helical" evidence="1">
    <location>
        <begin position="20"/>
        <end position="43"/>
    </location>
</feature>
<protein>
    <submittedName>
        <fullName evidence="2">Uncharacterized protein</fullName>
    </submittedName>
</protein>
<feature type="transmembrane region" description="Helical" evidence="1">
    <location>
        <begin position="86"/>
        <end position="104"/>
    </location>
</feature>
<evidence type="ECO:0000256" key="1">
    <source>
        <dbReference type="SAM" id="Phobius"/>
    </source>
</evidence>
<dbReference type="Proteomes" id="UP000034705">
    <property type="component" value="Unassembled WGS sequence"/>
</dbReference>
<feature type="transmembrane region" description="Helical" evidence="1">
    <location>
        <begin position="55"/>
        <end position="74"/>
    </location>
</feature>
<keyword evidence="1" id="KW-1133">Transmembrane helix</keyword>
<accession>A0A0G1PEH4</accession>
<comment type="caution">
    <text evidence="2">The sequence shown here is derived from an EMBL/GenBank/DDBJ whole genome shotgun (WGS) entry which is preliminary data.</text>
</comment>
<gene>
    <name evidence="2" type="ORF">UX45_C0029G0003</name>
</gene>
<dbReference type="AlphaFoldDB" id="A0A0G1PEH4"/>